<reference evidence="5 8" key="3">
    <citation type="submission" date="2019-11" db="EMBL/GenBank/DDBJ databases">
        <title>FDA dAtabase for Regulatory Grade micrObial Sequences (FDA-ARGOS): Supporting development and validation of Infectious Disease Dx tests.</title>
        <authorList>
            <person name="Patel R."/>
            <person name="Rucinski S."/>
            <person name="Tallon L."/>
            <person name="Sadzewicz L."/>
            <person name="Vavikolanu K."/>
            <person name="Mehta A."/>
            <person name="Aluvathingal J."/>
            <person name="Nadendla S."/>
            <person name="Nandy P."/>
            <person name="Geyer C."/>
            <person name="Yan Y."/>
            <person name="Sichtig H."/>
        </authorList>
    </citation>
    <scope>NUCLEOTIDE SEQUENCE [LARGE SCALE GENOMIC DNA]</scope>
    <source>
        <strain evidence="5 8">FDAARGOS_729</strain>
    </source>
</reference>
<dbReference type="AlphaFoldDB" id="A0A0T9LR21"/>
<dbReference type="STRING" id="631.CH53_3673"/>
<dbReference type="GO" id="GO:0009289">
    <property type="term" value="C:pilus"/>
    <property type="evidence" value="ECO:0007669"/>
    <property type="project" value="InterPro"/>
</dbReference>
<reference evidence="4 7" key="2">
    <citation type="submission" date="2017-05" db="EMBL/GenBank/DDBJ databases">
        <title>Whole genome sequencing of Yersinia kristensenii.</title>
        <authorList>
            <person name="Campioni F."/>
        </authorList>
    </citation>
    <scope>NUCLEOTIDE SEQUENCE [LARGE SCALE GENOMIC DNA]</scope>
    <source>
        <strain evidence="4 7">CFSAN060536</strain>
    </source>
</reference>
<dbReference type="Proteomes" id="UP000424966">
    <property type="component" value="Chromosome"/>
</dbReference>
<feature type="signal peptide" evidence="1">
    <location>
        <begin position="1"/>
        <end position="22"/>
    </location>
</feature>
<dbReference type="Pfam" id="PF00419">
    <property type="entry name" value="Fimbrial"/>
    <property type="match status" value="1"/>
</dbReference>
<reference evidence="3 6" key="1">
    <citation type="submission" date="2015-03" db="EMBL/GenBank/DDBJ databases">
        <authorList>
            <person name="Murphy D."/>
        </authorList>
    </citation>
    <scope>NUCLEOTIDE SEQUENCE [LARGE SCALE GENOMIC DNA]</scope>
    <source>
        <strain evidence="3 6">BR165/97</strain>
    </source>
</reference>
<dbReference type="PANTHER" id="PTHR33420:SF26">
    <property type="entry name" value="FIMBRIAL SUBUNIT"/>
    <property type="match status" value="1"/>
</dbReference>
<sequence length="189" mass="19471">MNMNKMALATMLMCGSISLANAATGGQVNFEGSITDTPCSIHPDSVKQTVKLGAVSKPGLASGISGPEQKFKIQLLNCSFAMSTPAPGSPIGNNVSVTFTGPQGGYPGTGVTNTLLGITGSAKGASIQLIDYSSKPVILGQKTTLQELAQSSNTDLEFTAYLKPNPGVAASDIVEGNFTSTVNFIMNYE</sequence>
<dbReference type="EMBL" id="CP046294">
    <property type="protein sequence ID" value="QGR71109.1"/>
    <property type="molecule type" value="Genomic_DNA"/>
</dbReference>
<dbReference type="InterPro" id="IPR008966">
    <property type="entry name" value="Adhesion_dom_sf"/>
</dbReference>
<dbReference type="InterPro" id="IPR000259">
    <property type="entry name" value="Adhesion_dom_fimbrial"/>
</dbReference>
<dbReference type="Gene3D" id="2.60.40.1090">
    <property type="entry name" value="Fimbrial-type adhesion domain"/>
    <property type="match status" value="1"/>
</dbReference>
<evidence type="ECO:0000313" key="7">
    <source>
        <dbReference type="Proteomes" id="UP000196440"/>
    </source>
</evidence>
<evidence type="ECO:0000313" key="8">
    <source>
        <dbReference type="Proteomes" id="UP000424966"/>
    </source>
</evidence>
<dbReference type="Proteomes" id="UP000196440">
    <property type="component" value="Unassembled WGS sequence"/>
</dbReference>
<organism evidence="3 6">
    <name type="scientific">Yersinia intermedia</name>
    <dbReference type="NCBI Taxonomy" id="631"/>
    <lineage>
        <taxon>Bacteria</taxon>
        <taxon>Pseudomonadati</taxon>
        <taxon>Pseudomonadota</taxon>
        <taxon>Gammaproteobacteria</taxon>
        <taxon>Enterobacterales</taxon>
        <taxon>Yersiniaceae</taxon>
        <taxon>Yersinia</taxon>
    </lineage>
</organism>
<evidence type="ECO:0000313" key="4">
    <source>
        <dbReference type="EMBL" id="OVZ89419.1"/>
    </source>
</evidence>
<gene>
    <name evidence="3" type="primary">smfA_2</name>
    <name evidence="4" type="ORF">CBW57_02320</name>
    <name evidence="3" type="ORF">ERS008530_00565</name>
    <name evidence="5" type="ORF">FOC37_12550</name>
</gene>
<dbReference type="InterPro" id="IPR050263">
    <property type="entry name" value="Bact_Fimbrial_Adh_Pro"/>
</dbReference>
<dbReference type="PANTHER" id="PTHR33420">
    <property type="entry name" value="FIMBRIAL SUBUNIT ELFA-RELATED"/>
    <property type="match status" value="1"/>
</dbReference>
<feature type="chain" id="PRO_5015046412" evidence="1">
    <location>
        <begin position="23"/>
        <end position="189"/>
    </location>
</feature>
<feature type="domain" description="Fimbrial-type adhesion" evidence="2">
    <location>
        <begin position="29"/>
        <end position="188"/>
    </location>
</feature>
<dbReference type="KEGG" id="yin:CH53_3673"/>
<protein>
    <submittedName>
        <fullName evidence="3">Putative mannose-resistant/Proteus-like fimbrial protein</fullName>
    </submittedName>
    <submittedName>
        <fullName evidence="4">Type 1 fimbrial protein</fullName>
    </submittedName>
</protein>
<evidence type="ECO:0000256" key="1">
    <source>
        <dbReference type="SAM" id="SignalP"/>
    </source>
</evidence>
<dbReference type="GO" id="GO:0043709">
    <property type="term" value="P:cell adhesion involved in single-species biofilm formation"/>
    <property type="evidence" value="ECO:0007669"/>
    <property type="project" value="TreeGrafter"/>
</dbReference>
<evidence type="ECO:0000259" key="2">
    <source>
        <dbReference type="Pfam" id="PF00419"/>
    </source>
</evidence>
<evidence type="ECO:0000313" key="5">
    <source>
        <dbReference type="EMBL" id="QGR71109.1"/>
    </source>
</evidence>
<dbReference type="RefSeq" id="WP_032906247.1">
    <property type="nucleotide sequence ID" value="NZ_CABHXO010000048.1"/>
</dbReference>
<accession>A0A0T9LR21</accession>
<dbReference type="OrthoDB" id="6466381at2"/>
<evidence type="ECO:0000313" key="6">
    <source>
        <dbReference type="Proteomes" id="UP000038750"/>
    </source>
</evidence>
<proteinExistence type="predicted"/>
<name>A0A0T9LR21_YERIN</name>
<dbReference type="EMBL" id="CPZJ01000002">
    <property type="protein sequence ID" value="CNF16600.1"/>
    <property type="molecule type" value="Genomic_DNA"/>
</dbReference>
<keyword evidence="8" id="KW-1185">Reference proteome</keyword>
<dbReference type="GeneID" id="58047107"/>
<dbReference type="Proteomes" id="UP000038750">
    <property type="component" value="Unassembled WGS sequence"/>
</dbReference>
<dbReference type="InterPro" id="IPR036937">
    <property type="entry name" value="Adhesion_dom_fimbrial_sf"/>
</dbReference>
<keyword evidence="1" id="KW-0732">Signal</keyword>
<evidence type="ECO:0000313" key="3">
    <source>
        <dbReference type="EMBL" id="CNF16600.1"/>
    </source>
</evidence>
<dbReference type="SUPFAM" id="SSF49401">
    <property type="entry name" value="Bacterial adhesins"/>
    <property type="match status" value="1"/>
</dbReference>
<dbReference type="EMBL" id="NHOI01000003">
    <property type="protein sequence ID" value="OVZ89419.1"/>
    <property type="molecule type" value="Genomic_DNA"/>
</dbReference>